<dbReference type="PROSITE" id="PS50294">
    <property type="entry name" value="WD_REPEATS_REGION"/>
    <property type="match status" value="1"/>
</dbReference>
<name>A0A0F7K2P5_9GAMM</name>
<dbReference type="InterPro" id="IPR015943">
    <property type="entry name" value="WD40/YVTN_repeat-like_dom_sf"/>
</dbReference>
<evidence type="ECO:0000256" key="1">
    <source>
        <dbReference type="ARBA" id="ARBA00022574"/>
    </source>
</evidence>
<dbReference type="Gene3D" id="2.130.10.10">
    <property type="entry name" value="YVTN repeat-like/Quinoprotein amine dehydrogenase"/>
    <property type="match status" value="2"/>
</dbReference>
<protein>
    <submittedName>
        <fullName evidence="4">Uncharacterized protein</fullName>
    </submittedName>
</protein>
<dbReference type="PROSITE" id="PS50082">
    <property type="entry name" value="WD_REPEATS_2"/>
    <property type="match status" value="2"/>
</dbReference>
<dbReference type="PANTHER" id="PTHR19848">
    <property type="entry name" value="WD40 REPEAT PROTEIN"/>
    <property type="match status" value="1"/>
</dbReference>
<dbReference type="SMART" id="SM00320">
    <property type="entry name" value="WD40"/>
    <property type="match status" value="6"/>
</dbReference>
<dbReference type="EMBL" id="CP011412">
    <property type="protein sequence ID" value="AKH22077.1"/>
    <property type="molecule type" value="Genomic_DNA"/>
</dbReference>
<evidence type="ECO:0000313" key="5">
    <source>
        <dbReference type="Proteomes" id="UP000034410"/>
    </source>
</evidence>
<dbReference type="SUPFAM" id="SSF50998">
    <property type="entry name" value="Quinoprotein alcohol dehydrogenase-like"/>
    <property type="match status" value="1"/>
</dbReference>
<keyword evidence="2" id="KW-0677">Repeat</keyword>
<dbReference type="PANTHER" id="PTHR19848:SF8">
    <property type="entry name" value="F-BOX AND WD REPEAT DOMAIN CONTAINING 7"/>
    <property type="match status" value="1"/>
</dbReference>
<dbReference type="InterPro" id="IPR011047">
    <property type="entry name" value="Quinoprotein_ADH-like_sf"/>
</dbReference>
<sequence length="320" mass="34854">MLLLTLLLAGCAGLKPAQPPDLNITNGHLFGITRLAFEPTGTRIASAGFQGDLAVWSVPAGELLGRFKWHDKPVRGLAWLPGGQLLSADESGLIVISDLADKRILHQHETSSGLTSLAYLAGAHLVVAGYEDGRVVTLSYPDLTGQGQRELGSEVVALASDHAGERLAVSTDDRRVRLFDSNLTEIRQLESPSGTALELRFSPDDRELAAGAWYRIFYWDLATGGIRAQTTEHWGAVTSIDYHPAGDRLISLGRHTDANLRLVTTDGGKVLRRLQGHRLCGAAVRFSPDGRFVASGSDDESIRLYDLNKPYRPQRVGRNW</sequence>
<reference evidence="4 5" key="1">
    <citation type="journal article" date="2015" name="Genome Announc.">
        <title>Complete Genome Sequence of Sedimenticola thiotaurini Strain SIP-G1, a Polyphosphate- and Polyhydroxyalkanoate-Accumulating Sulfur-Oxidizing Gammaproteobacterium Isolated from Salt Marsh Sediments.</title>
        <authorList>
            <person name="Flood B.E."/>
            <person name="Jones D.S."/>
            <person name="Bailey J.V."/>
        </authorList>
    </citation>
    <scope>NUCLEOTIDE SEQUENCE [LARGE SCALE GENOMIC DNA]</scope>
    <source>
        <strain evidence="4 5">SIP-G1</strain>
    </source>
</reference>
<proteinExistence type="predicted"/>
<gene>
    <name evidence="4" type="ORF">AAY24_05790</name>
</gene>
<feature type="repeat" description="WD" evidence="3">
    <location>
        <begin position="25"/>
        <end position="66"/>
    </location>
</feature>
<dbReference type="KEGG" id="seds:AAY24_05790"/>
<feature type="repeat" description="WD" evidence="3">
    <location>
        <begin position="274"/>
        <end position="308"/>
    </location>
</feature>
<dbReference type="Pfam" id="PF00400">
    <property type="entry name" value="WD40"/>
    <property type="match status" value="3"/>
</dbReference>
<evidence type="ECO:0000256" key="2">
    <source>
        <dbReference type="ARBA" id="ARBA00022737"/>
    </source>
</evidence>
<organism evidence="4 5">
    <name type="scientific">Sedimenticola thiotaurini</name>
    <dbReference type="NCBI Taxonomy" id="1543721"/>
    <lineage>
        <taxon>Bacteria</taxon>
        <taxon>Pseudomonadati</taxon>
        <taxon>Pseudomonadota</taxon>
        <taxon>Gammaproteobacteria</taxon>
        <taxon>Chromatiales</taxon>
        <taxon>Sedimenticolaceae</taxon>
        <taxon>Sedimenticola</taxon>
    </lineage>
</organism>
<keyword evidence="5" id="KW-1185">Reference proteome</keyword>
<accession>A0A0F7K2P5</accession>
<dbReference type="AlphaFoldDB" id="A0A0F7K2P5"/>
<keyword evidence="1 3" id="KW-0853">WD repeat</keyword>
<dbReference type="InterPro" id="IPR001680">
    <property type="entry name" value="WD40_rpt"/>
</dbReference>
<dbReference type="Proteomes" id="UP000034410">
    <property type="component" value="Chromosome"/>
</dbReference>
<evidence type="ECO:0000256" key="3">
    <source>
        <dbReference type="PROSITE-ProRule" id="PRU00221"/>
    </source>
</evidence>
<evidence type="ECO:0000313" key="4">
    <source>
        <dbReference type="EMBL" id="AKH22077.1"/>
    </source>
</evidence>